<keyword evidence="4" id="KW-0479">Metal-binding</keyword>
<dbReference type="InterPro" id="IPR012337">
    <property type="entry name" value="RNaseH-like_sf"/>
</dbReference>
<dbReference type="Gene3D" id="3.30.420.10">
    <property type="entry name" value="Ribonuclease H-like superfamily/Ribonuclease H"/>
    <property type="match status" value="1"/>
</dbReference>
<name>A0A1L9PSK8_ASPVE</name>
<evidence type="ECO:0000259" key="6">
    <source>
        <dbReference type="PROSITE" id="PS50157"/>
    </source>
</evidence>
<dbReference type="CDD" id="cd06137">
    <property type="entry name" value="DEDDh_RNase"/>
    <property type="match status" value="1"/>
</dbReference>
<feature type="domain" description="C2H2-type" evidence="6">
    <location>
        <begin position="18"/>
        <end position="48"/>
    </location>
</feature>
<dbReference type="Gene3D" id="3.30.160.60">
    <property type="entry name" value="Classic Zinc Finger"/>
    <property type="match status" value="1"/>
</dbReference>
<dbReference type="GO" id="GO:0006364">
    <property type="term" value="P:rRNA processing"/>
    <property type="evidence" value="ECO:0007669"/>
    <property type="project" value="TreeGrafter"/>
</dbReference>
<evidence type="ECO:0000256" key="2">
    <source>
        <dbReference type="ARBA" id="ARBA00022801"/>
    </source>
</evidence>
<dbReference type="Proteomes" id="UP000184073">
    <property type="component" value="Unassembled WGS sequence"/>
</dbReference>
<feature type="region of interest" description="Disordered" evidence="5">
    <location>
        <begin position="197"/>
        <end position="221"/>
    </location>
</feature>
<keyword evidence="1" id="KW-0540">Nuclease</keyword>
<dbReference type="PANTHER" id="PTHR12801">
    <property type="entry name" value="RNA EXONUCLEASE REXO1 / RECO3 FAMILY MEMBER-RELATED"/>
    <property type="match status" value="1"/>
</dbReference>
<evidence type="ECO:0000256" key="3">
    <source>
        <dbReference type="ARBA" id="ARBA00022839"/>
    </source>
</evidence>
<dbReference type="SUPFAM" id="SSF53098">
    <property type="entry name" value="Ribonuclease H-like"/>
    <property type="match status" value="1"/>
</dbReference>
<dbReference type="GO" id="GO:0008270">
    <property type="term" value="F:zinc ion binding"/>
    <property type="evidence" value="ECO:0007669"/>
    <property type="project" value="UniProtKB-KW"/>
</dbReference>
<feature type="region of interest" description="Disordered" evidence="5">
    <location>
        <begin position="39"/>
        <end position="69"/>
    </location>
</feature>
<dbReference type="OrthoDB" id="16516at2759"/>
<protein>
    <recommendedName>
        <fullName evidence="6">C2H2-type domain-containing protein</fullName>
    </recommendedName>
</protein>
<organism evidence="7 8">
    <name type="scientific">Aspergillus versicolor CBS 583.65</name>
    <dbReference type="NCBI Taxonomy" id="1036611"/>
    <lineage>
        <taxon>Eukaryota</taxon>
        <taxon>Fungi</taxon>
        <taxon>Dikarya</taxon>
        <taxon>Ascomycota</taxon>
        <taxon>Pezizomycotina</taxon>
        <taxon>Eurotiomycetes</taxon>
        <taxon>Eurotiomycetidae</taxon>
        <taxon>Eurotiales</taxon>
        <taxon>Aspergillaceae</taxon>
        <taxon>Aspergillus</taxon>
        <taxon>Aspergillus subgen. Nidulantes</taxon>
    </lineage>
</organism>
<dbReference type="InterPro" id="IPR036236">
    <property type="entry name" value="Znf_C2H2_sf"/>
</dbReference>
<dbReference type="SMART" id="SM00479">
    <property type="entry name" value="EXOIII"/>
    <property type="match status" value="1"/>
</dbReference>
<keyword evidence="2" id="KW-0378">Hydrolase</keyword>
<keyword evidence="3" id="KW-0269">Exonuclease</keyword>
<evidence type="ECO:0000313" key="7">
    <source>
        <dbReference type="EMBL" id="OJJ04442.1"/>
    </source>
</evidence>
<dbReference type="SUPFAM" id="SSF57667">
    <property type="entry name" value="beta-beta-alpha zinc fingers"/>
    <property type="match status" value="1"/>
</dbReference>
<dbReference type="InterPro" id="IPR013087">
    <property type="entry name" value="Znf_C2H2_type"/>
</dbReference>
<evidence type="ECO:0000256" key="1">
    <source>
        <dbReference type="ARBA" id="ARBA00022722"/>
    </source>
</evidence>
<dbReference type="GeneID" id="63724240"/>
<reference evidence="8" key="1">
    <citation type="journal article" date="2017" name="Genome Biol.">
        <title>Comparative genomics reveals high biological diversity and specific adaptations in the industrially and medically important fungal genus Aspergillus.</title>
        <authorList>
            <person name="de Vries R.P."/>
            <person name="Riley R."/>
            <person name="Wiebenga A."/>
            <person name="Aguilar-Osorio G."/>
            <person name="Amillis S."/>
            <person name="Uchima C.A."/>
            <person name="Anderluh G."/>
            <person name="Asadollahi M."/>
            <person name="Askin M."/>
            <person name="Barry K."/>
            <person name="Battaglia E."/>
            <person name="Bayram O."/>
            <person name="Benocci T."/>
            <person name="Braus-Stromeyer S.A."/>
            <person name="Caldana C."/>
            <person name="Canovas D."/>
            <person name="Cerqueira G.C."/>
            <person name="Chen F."/>
            <person name="Chen W."/>
            <person name="Choi C."/>
            <person name="Clum A."/>
            <person name="Dos Santos R.A."/>
            <person name="Damasio A.R."/>
            <person name="Diallinas G."/>
            <person name="Emri T."/>
            <person name="Fekete E."/>
            <person name="Flipphi M."/>
            <person name="Freyberg S."/>
            <person name="Gallo A."/>
            <person name="Gournas C."/>
            <person name="Habgood R."/>
            <person name="Hainaut M."/>
            <person name="Harispe M.L."/>
            <person name="Henrissat B."/>
            <person name="Hilden K.S."/>
            <person name="Hope R."/>
            <person name="Hossain A."/>
            <person name="Karabika E."/>
            <person name="Karaffa L."/>
            <person name="Karanyi Z."/>
            <person name="Krasevec N."/>
            <person name="Kuo A."/>
            <person name="Kusch H."/>
            <person name="LaButti K."/>
            <person name="Lagendijk E.L."/>
            <person name="Lapidus A."/>
            <person name="Levasseur A."/>
            <person name="Lindquist E."/>
            <person name="Lipzen A."/>
            <person name="Logrieco A.F."/>
            <person name="MacCabe A."/>
            <person name="Maekelae M.R."/>
            <person name="Malavazi I."/>
            <person name="Melin P."/>
            <person name="Meyer V."/>
            <person name="Mielnichuk N."/>
            <person name="Miskei M."/>
            <person name="Molnar A.P."/>
            <person name="Mule G."/>
            <person name="Ngan C.Y."/>
            <person name="Orejas M."/>
            <person name="Orosz E."/>
            <person name="Ouedraogo J.P."/>
            <person name="Overkamp K.M."/>
            <person name="Park H.-S."/>
            <person name="Perrone G."/>
            <person name="Piumi F."/>
            <person name="Punt P.J."/>
            <person name="Ram A.F."/>
            <person name="Ramon A."/>
            <person name="Rauscher S."/>
            <person name="Record E."/>
            <person name="Riano-Pachon D.M."/>
            <person name="Robert V."/>
            <person name="Roehrig J."/>
            <person name="Ruller R."/>
            <person name="Salamov A."/>
            <person name="Salih N.S."/>
            <person name="Samson R.A."/>
            <person name="Sandor E."/>
            <person name="Sanguinetti M."/>
            <person name="Schuetze T."/>
            <person name="Sepcic K."/>
            <person name="Shelest E."/>
            <person name="Sherlock G."/>
            <person name="Sophianopoulou V."/>
            <person name="Squina F.M."/>
            <person name="Sun H."/>
            <person name="Susca A."/>
            <person name="Todd R.B."/>
            <person name="Tsang A."/>
            <person name="Unkles S.E."/>
            <person name="van de Wiele N."/>
            <person name="van Rossen-Uffink D."/>
            <person name="Oliveira J.V."/>
            <person name="Vesth T.C."/>
            <person name="Visser J."/>
            <person name="Yu J.-H."/>
            <person name="Zhou M."/>
            <person name="Andersen M.R."/>
            <person name="Archer D.B."/>
            <person name="Baker S.E."/>
            <person name="Benoit I."/>
            <person name="Brakhage A.A."/>
            <person name="Braus G.H."/>
            <person name="Fischer R."/>
            <person name="Frisvad J.C."/>
            <person name="Goldman G.H."/>
            <person name="Houbraken J."/>
            <person name="Oakley B."/>
            <person name="Pocsi I."/>
            <person name="Scazzocchio C."/>
            <person name="Seiboth B."/>
            <person name="vanKuyk P.A."/>
            <person name="Wortman J."/>
            <person name="Dyer P.S."/>
            <person name="Grigoriev I.V."/>
        </authorList>
    </citation>
    <scope>NUCLEOTIDE SEQUENCE [LARGE SCALE GENOMIC DNA]</scope>
    <source>
        <strain evidence="8">CBS 583.65</strain>
    </source>
</reference>
<dbReference type="GO" id="GO:0003676">
    <property type="term" value="F:nucleic acid binding"/>
    <property type="evidence" value="ECO:0007669"/>
    <property type="project" value="InterPro"/>
</dbReference>
<dbReference type="GO" id="GO:0004527">
    <property type="term" value="F:exonuclease activity"/>
    <property type="evidence" value="ECO:0007669"/>
    <property type="project" value="UniProtKB-KW"/>
</dbReference>
<dbReference type="EMBL" id="KV878131">
    <property type="protein sequence ID" value="OJJ04442.1"/>
    <property type="molecule type" value="Genomic_DNA"/>
</dbReference>
<keyword evidence="4" id="KW-0863">Zinc-finger</keyword>
<gene>
    <name evidence="7" type="ORF">ASPVEDRAFT_172673</name>
</gene>
<dbReference type="Pfam" id="PF00929">
    <property type="entry name" value="RNase_T"/>
    <property type="match status" value="1"/>
</dbReference>
<dbReference type="InterPro" id="IPR047021">
    <property type="entry name" value="REXO1/3/4-like"/>
</dbReference>
<dbReference type="InterPro" id="IPR036397">
    <property type="entry name" value="RNaseH_sf"/>
</dbReference>
<dbReference type="InterPro" id="IPR013520">
    <property type="entry name" value="Ribonucl_H"/>
</dbReference>
<keyword evidence="4" id="KW-0862">Zinc</keyword>
<dbReference type="GO" id="GO:0005634">
    <property type="term" value="C:nucleus"/>
    <property type="evidence" value="ECO:0007669"/>
    <property type="project" value="TreeGrafter"/>
</dbReference>
<feature type="domain" description="C2H2-type" evidence="6">
    <location>
        <begin position="69"/>
        <end position="94"/>
    </location>
</feature>
<dbReference type="VEuPathDB" id="FungiDB:ASPVEDRAFT_172673"/>
<sequence>MSKGKQTTNLPPNGGRAVHCHTCQRSFTNADALGMHCRSSKVHQENKSAPSPSPSSADKPTPSPTNKDFMCIQCNRQFKDKAALRSHKRNSRKHKTASHFPLNVSSNTTKAAVSGSNERVIALEPGTGKSTAENNSIEEEVADFQHQPRPYPLPRRQIHPAKTSGPNGDSHIDIDFTTVEILVDALIPAFFESLDEAKPDNPVASVPENQEGGTNSETHELGASEVPAPWSRVPLNERDVVLNALQAKCHTIGSLAREGYWTQTPSPVDIDMRRQCSDCGVEKRRISTHPEESVCRFHPARKPFQDGIIRGRGTPMPKKSRCVNCKQPGSSKGCIVYSSHAFAPPNANLGKMAPTPAYNREARKAVVIDCEMVGVLGASGRECSVLVRVSAVDFLSGELILDTYVSPQGKVISWRTKFSGVNRSVLEKKNQEGKVVKGWQAARDLLWQFIDAQTVLIGHSLNNDLAVLGMVHTRVVDSAIITRVAVGEDCKRWKLQKLVQQFLDLSIQAGDEGHDCVEDTYAAREVILWCLRNASGLQAWADDERRTMAGNTKEGTLSQKPSR</sequence>
<dbReference type="AlphaFoldDB" id="A0A1L9PSK8"/>
<proteinExistence type="predicted"/>
<evidence type="ECO:0000256" key="5">
    <source>
        <dbReference type="SAM" id="MobiDB-lite"/>
    </source>
</evidence>
<feature type="compositionally biased region" description="Low complexity" evidence="5">
    <location>
        <begin position="47"/>
        <end position="60"/>
    </location>
</feature>
<dbReference type="SMART" id="SM00355">
    <property type="entry name" value="ZnF_C2H2"/>
    <property type="match status" value="2"/>
</dbReference>
<keyword evidence="8" id="KW-1185">Reference proteome</keyword>
<dbReference type="GO" id="GO:0000027">
    <property type="term" value="P:ribosomal large subunit assembly"/>
    <property type="evidence" value="ECO:0007669"/>
    <property type="project" value="TreeGrafter"/>
</dbReference>
<dbReference type="PROSITE" id="PS50157">
    <property type="entry name" value="ZINC_FINGER_C2H2_2"/>
    <property type="match status" value="2"/>
</dbReference>
<feature type="compositionally biased region" description="Polar residues" evidence="5">
    <location>
        <begin position="207"/>
        <end position="216"/>
    </location>
</feature>
<dbReference type="RefSeq" id="XP_040670204.1">
    <property type="nucleotide sequence ID" value="XM_040808729.1"/>
</dbReference>
<dbReference type="PANTHER" id="PTHR12801:SF114">
    <property type="entry name" value="EXONUCLEASE, PUTATIVE (AFU_ORTHOLOGUE AFUA_7G00870)-RELATED"/>
    <property type="match status" value="1"/>
</dbReference>
<evidence type="ECO:0000313" key="8">
    <source>
        <dbReference type="Proteomes" id="UP000184073"/>
    </source>
</evidence>
<accession>A0A1L9PSK8</accession>
<dbReference type="STRING" id="1036611.A0A1L9PSK8"/>
<evidence type="ECO:0000256" key="4">
    <source>
        <dbReference type="PROSITE-ProRule" id="PRU00042"/>
    </source>
</evidence>